<feature type="non-terminal residue" evidence="1">
    <location>
        <position position="1"/>
    </location>
</feature>
<protein>
    <submittedName>
        <fullName evidence="1">Potassium voltage-gated channel, Shal-related subfamily, member 3</fullName>
    </submittedName>
</protein>
<organism evidence="1">
    <name type="scientific">Iconisemion striatum</name>
    <dbReference type="NCBI Taxonomy" id="60296"/>
    <lineage>
        <taxon>Eukaryota</taxon>
        <taxon>Metazoa</taxon>
        <taxon>Chordata</taxon>
        <taxon>Craniata</taxon>
        <taxon>Vertebrata</taxon>
        <taxon>Euteleostomi</taxon>
        <taxon>Actinopterygii</taxon>
        <taxon>Neopterygii</taxon>
        <taxon>Teleostei</taxon>
        <taxon>Neoteleostei</taxon>
        <taxon>Acanthomorphata</taxon>
        <taxon>Ovalentaria</taxon>
        <taxon>Atherinomorphae</taxon>
        <taxon>Cyprinodontiformes</taxon>
        <taxon>Nothobranchiidae</taxon>
        <taxon>Iconisemion</taxon>
    </lineage>
</organism>
<dbReference type="EMBL" id="HADX01001667">
    <property type="protein sequence ID" value="SBP23899.1"/>
    <property type="molecule type" value="Transcribed_RNA"/>
</dbReference>
<sequence length="36" mass="4212">IRMVVFYFLLPSHSELLQQDSKHTSTNCMRQTTVIS</sequence>
<evidence type="ECO:0000313" key="1">
    <source>
        <dbReference type="EMBL" id="SBP23899.1"/>
    </source>
</evidence>
<dbReference type="AlphaFoldDB" id="A0A1A7Y1E2"/>
<name>A0A1A7Y1E2_9TELE</name>
<reference evidence="1" key="2">
    <citation type="submission" date="2016-06" db="EMBL/GenBank/DDBJ databases">
        <title>The genome of a short-lived fish provides insights into sex chromosome evolution and the genetic control of aging.</title>
        <authorList>
            <person name="Reichwald K."/>
            <person name="Felder M."/>
            <person name="Petzold A."/>
            <person name="Koch P."/>
            <person name="Groth M."/>
            <person name="Platzer M."/>
        </authorList>
    </citation>
    <scope>NUCLEOTIDE SEQUENCE</scope>
    <source>
        <tissue evidence="1">Brain</tissue>
    </source>
</reference>
<feature type="non-terminal residue" evidence="1">
    <location>
        <position position="36"/>
    </location>
</feature>
<gene>
    <name evidence="1" type="primary">KCND3</name>
</gene>
<proteinExistence type="predicted"/>
<reference evidence="1" key="1">
    <citation type="submission" date="2016-05" db="EMBL/GenBank/DDBJ databases">
        <authorList>
            <person name="Lavstsen T."/>
            <person name="Jespersen J.S."/>
        </authorList>
    </citation>
    <scope>NUCLEOTIDE SEQUENCE</scope>
    <source>
        <tissue evidence="1">Brain</tissue>
    </source>
</reference>
<accession>A0A1A7Y1E2</accession>